<evidence type="ECO:0000256" key="7">
    <source>
        <dbReference type="ARBA" id="ARBA00023125"/>
    </source>
</evidence>
<dbReference type="InterPro" id="IPR003656">
    <property type="entry name" value="Znf_BED"/>
</dbReference>
<comment type="subcellular location">
    <subcellularLocation>
        <location evidence="1">Nucleus</location>
    </subcellularLocation>
</comment>
<evidence type="ECO:0000256" key="5">
    <source>
        <dbReference type="ARBA" id="ARBA00022833"/>
    </source>
</evidence>
<dbReference type="AlphaFoldDB" id="A0AAQ3X3F3"/>
<evidence type="ECO:0000256" key="6">
    <source>
        <dbReference type="ARBA" id="ARBA00023015"/>
    </source>
</evidence>
<evidence type="ECO:0000256" key="8">
    <source>
        <dbReference type="ARBA" id="ARBA00023163"/>
    </source>
</evidence>
<dbReference type="InterPro" id="IPR019557">
    <property type="entry name" value="AminoTfrase-like_pln_mobile"/>
</dbReference>
<evidence type="ECO:0000256" key="1">
    <source>
        <dbReference type="ARBA" id="ARBA00004123"/>
    </source>
</evidence>
<dbReference type="InterPro" id="IPR008906">
    <property type="entry name" value="HATC_C_dom"/>
</dbReference>
<evidence type="ECO:0000256" key="2">
    <source>
        <dbReference type="ARBA" id="ARBA00011738"/>
    </source>
</evidence>
<keyword evidence="5" id="KW-0862">Zinc</keyword>
<evidence type="ECO:0000256" key="9">
    <source>
        <dbReference type="ARBA" id="ARBA00023242"/>
    </source>
</evidence>
<accession>A0AAQ3X3F3</accession>
<dbReference type="SUPFAM" id="SSF53098">
    <property type="entry name" value="Ribonuclease H-like"/>
    <property type="match status" value="1"/>
</dbReference>
<dbReference type="GO" id="GO:0046983">
    <property type="term" value="F:protein dimerization activity"/>
    <property type="evidence" value="ECO:0007669"/>
    <property type="project" value="InterPro"/>
</dbReference>
<evidence type="ECO:0000313" key="12">
    <source>
        <dbReference type="EMBL" id="WVZ83451.1"/>
    </source>
</evidence>
<keyword evidence="4 10" id="KW-0863">Zinc-finger</keyword>
<keyword evidence="13" id="KW-1185">Reference proteome</keyword>
<dbReference type="GO" id="GO:0008270">
    <property type="term" value="F:zinc ion binding"/>
    <property type="evidence" value="ECO:0007669"/>
    <property type="project" value="UniProtKB-KW"/>
</dbReference>
<reference evidence="12 13" key="1">
    <citation type="submission" date="2024-02" db="EMBL/GenBank/DDBJ databases">
        <title>High-quality chromosome-scale genome assembly of Pensacola bahiagrass (Paspalum notatum Flugge var. saurae).</title>
        <authorList>
            <person name="Vega J.M."/>
            <person name="Podio M."/>
            <person name="Orjuela J."/>
            <person name="Siena L.A."/>
            <person name="Pessino S.C."/>
            <person name="Combes M.C."/>
            <person name="Mariac C."/>
            <person name="Albertini E."/>
            <person name="Pupilli F."/>
            <person name="Ortiz J.P.A."/>
            <person name="Leblanc O."/>
        </authorList>
    </citation>
    <scope>NUCLEOTIDE SEQUENCE [LARGE SCALE GENOMIC DNA]</scope>
    <source>
        <strain evidence="12">R1</strain>
        <tissue evidence="12">Leaf</tissue>
    </source>
</reference>
<name>A0AAQ3X3F3_PASNO</name>
<gene>
    <name evidence="12" type="ORF">U9M48_030597</name>
</gene>
<proteinExistence type="predicted"/>
<evidence type="ECO:0000259" key="11">
    <source>
        <dbReference type="PROSITE" id="PS50808"/>
    </source>
</evidence>
<dbReference type="InterPro" id="IPR036236">
    <property type="entry name" value="Znf_C2H2_sf"/>
</dbReference>
<evidence type="ECO:0000256" key="10">
    <source>
        <dbReference type="PROSITE-ProRule" id="PRU00027"/>
    </source>
</evidence>
<dbReference type="InterPro" id="IPR012337">
    <property type="entry name" value="RNaseH-like_sf"/>
</dbReference>
<keyword evidence="6" id="KW-0805">Transcription regulation</keyword>
<dbReference type="Pfam" id="PF14372">
    <property type="entry name" value="hAT-like_RNase-H"/>
    <property type="match status" value="1"/>
</dbReference>
<dbReference type="GO" id="GO:0005634">
    <property type="term" value="C:nucleus"/>
    <property type="evidence" value="ECO:0007669"/>
    <property type="project" value="UniProtKB-SubCell"/>
</dbReference>
<keyword evidence="7" id="KW-0238">DNA-binding</keyword>
<comment type="subunit">
    <text evidence="2">Homodimer.</text>
</comment>
<organism evidence="12 13">
    <name type="scientific">Paspalum notatum var. saurae</name>
    <dbReference type="NCBI Taxonomy" id="547442"/>
    <lineage>
        <taxon>Eukaryota</taxon>
        <taxon>Viridiplantae</taxon>
        <taxon>Streptophyta</taxon>
        <taxon>Embryophyta</taxon>
        <taxon>Tracheophyta</taxon>
        <taxon>Spermatophyta</taxon>
        <taxon>Magnoliopsida</taxon>
        <taxon>Liliopsida</taxon>
        <taxon>Poales</taxon>
        <taxon>Poaceae</taxon>
        <taxon>PACMAD clade</taxon>
        <taxon>Panicoideae</taxon>
        <taxon>Andropogonodae</taxon>
        <taxon>Paspaleae</taxon>
        <taxon>Paspalinae</taxon>
        <taxon>Paspalum</taxon>
    </lineage>
</organism>
<dbReference type="SMART" id="SM00614">
    <property type="entry name" value="ZnF_BED"/>
    <property type="match status" value="1"/>
</dbReference>
<dbReference type="Proteomes" id="UP001341281">
    <property type="component" value="Chromosome 07"/>
</dbReference>
<keyword evidence="3" id="KW-0479">Metal-binding</keyword>
<evidence type="ECO:0000256" key="3">
    <source>
        <dbReference type="ARBA" id="ARBA00022723"/>
    </source>
</evidence>
<sequence>MEGWVDWYKRVERAHGSIWQVTRIADALTLSLAPMDKDDNLLRSVGYFWSNSLNCFLFGSGPMTPTLMDVAMVLGLDVHSTCPSPFLLTECPYKKIVEKSSTRNWSRYINQHNKQTGPVSKREHIAFLNLWLDHFLFNGQTSQTPRRTRSNVWEHFEKSLIEVDGDLKAACKYCGLKLNTKSGTSSLRGHIANACQGIDSATRKRFKASMNKQPHEENFVFDPQICREAMNKFIIHAEIPFLKLEDPYLQPWINTMLPTFQVRGRHTIRSDCLKKYEDMKKELQTKLQNLDSHVCLTSYIWTSSQNIGYMVVTAHYVDPEFKLKKKIIWFKELEYPHLAYEISDELVLCMIDWGIRDKLFTLTLDNVSNNTSACELLIKSHKNELLFEGEHLHVRCSAHILNILVQDVMRLIHSVIEMIRELLKYIDSSVSRLQAFNSIASGMGLRPKAGIYLDIPTRWNSTFKMVREALKYKVALNSYAHRSYELAPSEEEWAKAEVICEFLKAFEELTLAVSAHRTPTAHKFLPLVLCIRHALKDPAWQSTDLLKQVATTMHSKFEKYWDPSEDNPYTESNPGRKKKEIAFNIALVIATFLDPRRKLGYLKFFYKKVWNDANKVDILVKHVLEWIRKYFLAYEERCASESCVVMTLVANEVSSKSESPCLGKRKLEEEFAEYMTHEQFDQSHKSEIDAYLEENIEKGGDDWDILAWWKCKSDKYPVLSTMERDFLAIPLSTVSSESAFSCGGRILGDHRSSLSPQMLEALICAKDWLFITNDLDLEAAGSSKSFEQANVKLYGWECLEQFGFHQRMVGLAQRIFLRTLLMEWGHSGKQETANVKRVIAVLLMSPAVSSSSTS</sequence>
<keyword evidence="8" id="KW-0804">Transcription</keyword>
<dbReference type="PANTHER" id="PTHR46481:SF5">
    <property type="entry name" value="OS08G0393150 PROTEIN"/>
    <property type="match status" value="1"/>
</dbReference>
<dbReference type="PANTHER" id="PTHR46481">
    <property type="entry name" value="ZINC FINGER BED DOMAIN-CONTAINING PROTEIN 4"/>
    <property type="match status" value="1"/>
</dbReference>
<protein>
    <recommendedName>
        <fullName evidence="11">BED-type domain-containing protein</fullName>
    </recommendedName>
</protein>
<evidence type="ECO:0000256" key="4">
    <source>
        <dbReference type="ARBA" id="ARBA00022771"/>
    </source>
</evidence>
<dbReference type="InterPro" id="IPR052035">
    <property type="entry name" value="ZnF_BED_domain_contain"/>
</dbReference>
<dbReference type="EMBL" id="CP144751">
    <property type="protein sequence ID" value="WVZ83451.1"/>
    <property type="molecule type" value="Genomic_DNA"/>
</dbReference>
<evidence type="ECO:0000313" key="13">
    <source>
        <dbReference type="Proteomes" id="UP001341281"/>
    </source>
</evidence>
<keyword evidence="9" id="KW-0539">Nucleus</keyword>
<dbReference type="Pfam" id="PF05699">
    <property type="entry name" value="Dimer_Tnp_hAT"/>
    <property type="match status" value="1"/>
</dbReference>
<dbReference type="InterPro" id="IPR025525">
    <property type="entry name" value="hAT-like_transposase_RNase-H"/>
</dbReference>
<dbReference type="GO" id="GO:0003677">
    <property type="term" value="F:DNA binding"/>
    <property type="evidence" value="ECO:0007669"/>
    <property type="project" value="UniProtKB-KW"/>
</dbReference>
<dbReference type="SUPFAM" id="SSF57667">
    <property type="entry name" value="beta-beta-alpha zinc fingers"/>
    <property type="match status" value="1"/>
</dbReference>
<dbReference type="Pfam" id="PF10536">
    <property type="entry name" value="PMD"/>
    <property type="match status" value="1"/>
</dbReference>
<dbReference type="PROSITE" id="PS50808">
    <property type="entry name" value="ZF_BED"/>
    <property type="match status" value="1"/>
</dbReference>
<feature type="domain" description="BED-type" evidence="11">
    <location>
        <begin position="147"/>
        <end position="202"/>
    </location>
</feature>